<evidence type="ECO:0000313" key="2">
    <source>
        <dbReference type="Proteomes" id="UP000694892"/>
    </source>
</evidence>
<evidence type="ECO:0000313" key="1">
    <source>
        <dbReference type="EMBL" id="OCT79636.1"/>
    </source>
</evidence>
<dbReference type="AlphaFoldDB" id="A0A974HJC8"/>
<accession>A0A974HJC8</accession>
<gene>
    <name evidence="1" type="ORF">XELAEV_18026444mg</name>
</gene>
<proteinExistence type="predicted"/>
<dbReference type="Proteomes" id="UP000694892">
    <property type="component" value="Chromosome 5L"/>
</dbReference>
<dbReference type="EMBL" id="CM004474">
    <property type="protein sequence ID" value="OCT79636.1"/>
    <property type="molecule type" value="Genomic_DNA"/>
</dbReference>
<protein>
    <submittedName>
        <fullName evidence="1">Uncharacterized protein</fullName>
    </submittedName>
</protein>
<sequence>MCGSNWLPKGTLLRSWLTKSRPRLLLFIAGLKRPQVTLMRRKRMKRTKIAKATVSSRSPHFSEEVLAKSRGASCGWHTWRREN</sequence>
<reference evidence="2" key="1">
    <citation type="journal article" date="2016" name="Nature">
        <title>Genome evolution in the allotetraploid frog Xenopus laevis.</title>
        <authorList>
            <person name="Session A.M."/>
            <person name="Uno Y."/>
            <person name="Kwon T."/>
            <person name="Chapman J.A."/>
            <person name="Toyoda A."/>
            <person name="Takahashi S."/>
            <person name="Fukui A."/>
            <person name="Hikosaka A."/>
            <person name="Suzuki A."/>
            <person name="Kondo M."/>
            <person name="van Heeringen S.J."/>
            <person name="Quigley I."/>
            <person name="Heinz S."/>
            <person name="Ogino H."/>
            <person name="Ochi H."/>
            <person name="Hellsten U."/>
            <person name="Lyons J.B."/>
            <person name="Simakov O."/>
            <person name="Putnam N."/>
            <person name="Stites J."/>
            <person name="Kuroki Y."/>
            <person name="Tanaka T."/>
            <person name="Michiue T."/>
            <person name="Watanabe M."/>
            <person name="Bogdanovic O."/>
            <person name="Lister R."/>
            <person name="Georgiou G."/>
            <person name="Paranjpe S.S."/>
            <person name="van Kruijsbergen I."/>
            <person name="Shu S."/>
            <person name="Carlson J."/>
            <person name="Kinoshita T."/>
            <person name="Ohta Y."/>
            <person name="Mawaribuchi S."/>
            <person name="Jenkins J."/>
            <person name="Grimwood J."/>
            <person name="Schmutz J."/>
            <person name="Mitros T."/>
            <person name="Mozaffari S.V."/>
            <person name="Suzuki Y."/>
            <person name="Haramoto Y."/>
            <person name="Yamamoto T.S."/>
            <person name="Takagi C."/>
            <person name="Heald R."/>
            <person name="Miller K."/>
            <person name="Haudenschild C."/>
            <person name="Kitzman J."/>
            <person name="Nakayama T."/>
            <person name="Izutsu Y."/>
            <person name="Robert J."/>
            <person name="Fortriede J."/>
            <person name="Burns K."/>
            <person name="Lotay V."/>
            <person name="Karimi K."/>
            <person name="Yasuoka Y."/>
            <person name="Dichmann D.S."/>
            <person name="Flajnik M.F."/>
            <person name="Houston D.W."/>
            <person name="Shendure J."/>
            <person name="DuPasquier L."/>
            <person name="Vize P.D."/>
            <person name="Zorn A.M."/>
            <person name="Ito M."/>
            <person name="Marcotte E.M."/>
            <person name="Wallingford J.B."/>
            <person name="Ito Y."/>
            <person name="Asashima M."/>
            <person name="Ueno N."/>
            <person name="Matsuda Y."/>
            <person name="Veenstra G.J."/>
            <person name="Fujiyama A."/>
            <person name="Harland R.M."/>
            <person name="Taira M."/>
            <person name="Rokhsar D.S."/>
        </authorList>
    </citation>
    <scope>NUCLEOTIDE SEQUENCE [LARGE SCALE GENOMIC DNA]</scope>
    <source>
        <strain evidence="2">J</strain>
    </source>
</reference>
<organism evidence="1 2">
    <name type="scientific">Xenopus laevis</name>
    <name type="common">African clawed frog</name>
    <dbReference type="NCBI Taxonomy" id="8355"/>
    <lineage>
        <taxon>Eukaryota</taxon>
        <taxon>Metazoa</taxon>
        <taxon>Chordata</taxon>
        <taxon>Craniata</taxon>
        <taxon>Vertebrata</taxon>
        <taxon>Euteleostomi</taxon>
        <taxon>Amphibia</taxon>
        <taxon>Batrachia</taxon>
        <taxon>Anura</taxon>
        <taxon>Pipoidea</taxon>
        <taxon>Pipidae</taxon>
        <taxon>Xenopodinae</taxon>
        <taxon>Xenopus</taxon>
        <taxon>Xenopus</taxon>
    </lineage>
</organism>
<name>A0A974HJC8_XENLA</name>